<organism evidence="2 3">
    <name type="scientific">Lynx pardinus</name>
    <name type="common">Iberian lynx</name>
    <name type="synonym">Felis pardina</name>
    <dbReference type="NCBI Taxonomy" id="191816"/>
    <lineage>
        <taxon>Eukaryota</taxon>
        <taxon>Metazoa</taxon>
        <taxon>Chordata</taxon>
        <taxon>Craniata</taxon>
        <taxon>Vertebrata</taxon>
        <taxon>Euteleostomi</taxon>
        <taxon>Mammalia</taxon>
        <taxon>Eutheria</taxon>
        <taxon>Laurasiatheria</taxon>
        <taxon>Carnivora</taxon>
        <taxon>Feliformia</taxon>
        <taxon>Felidae</taxon>
        <taxon>Felinae</taxon>
        <taxon>Lynx</taxon>
    </lineage>
</organism>
<dbReference type="Proteomes" id="UP000386466">
    <property type="component" value="Unassembled WGS sequence"/>
</dbReference>
<feature type="compositionally biased region" description="Polar residues" evidence="1">
    <location>
        <begin position="33"/>
        <end position="42"/>
    </location>
</feature>
<dbReference type="PANTHER" id="PTHR47078:SF1">
    <property type="entry name" value="CYTOSKELETON-ASSOCIATED PROTEIN 2-LIKE"/>
    <property type="match status" value="1"/>
</dbReference>
<dbReference type="GO" id="GO:0072686">
    <property type="term" value="C:mitotic spindle"/>
    <property type="evidence" value="ECO:0007669"/>
    <property type="project" value="TreeGrafter"/>
</dbReference>
<dbReference type="InterPro" id="IPR052855">
    <property type="entry name" value="CKAP2-like"/>
</dbReference>
<sequence>QNLSRTEASKKPVVKDIKVIRVNKDKYERPNETKLQSPTGTEQKVEQTKPWTCPSVLLGGCNNRHPNIKQDQKSTQPCFRPQTSGALPKAKPMIQRPNLTLRSLNSVIPSTLT</sequence>
<dbReference type="AlphaFoldDB" id="A0A485P6C7"/>
<evidence type="ECO:0000313" key="3">
    <source>
        <dbReference type="Proteomes" id="UP000386466"/>
    </source>
</evidence>
<feature type="non-terminal residue" evidence="2">
    <location>
        <position position="1"/>
    </location>
</feature>
<evidence type="ECO:0000313" key="2">
    <source>
        <dbReference type="EMBL" id="VFV39898.1"/>
    </source>
</evidence>
<proteinExistence type="predicted"/>
<feature type="compositionally biased region" description="Polar residues" evidence="1">
    <location>
        <begin position="73"/>
        <end position="85"/>
    </location>
</feature>
<gene>
    <name evidence="2" type="ORF">LYPA_23C005939</name>
</gene>
<reference evidence="2 3" key="1">
    <citation type="submission" date="2019-01" db="EMBL/GenBank/DDBJ databases">
        <authorList>
            <person name="Alioto T."/>
            <person name="Alioto T."/>
        </authorList>
    </citation>
    <scope>NUCLEOTIDE SEQUENCE [LARGE SCALE GENOMIC DNA]</scope>
</reference>
<dbReference type="GO" id="GO:0005813">
    <property type="term" value="C:centrosome"/>
    <property type="evidence" value="ECO:0007669"/>
    <property type="project" value="TreeGrafter"/>
</dbReference>
<dbReference type="PANTHER" id="PTHR47078">
    <property type="entry name" value="CYTOSKELETON-ASSOCIATED PROTEIN 2-LIKE"/>
    <property type="match status" value="1"/>
</dbReference>
<feature type="region of interest" description="Disordered" evidence="1">
    <location>
        <begin position="64"/>
        <end position="98"/>
    </location>
</feature>
<feature type="region of interest" description="Disordered" evidence="1">
    <location>
        <begin position="28"/>
        <end position="48"/>
    </location>
</feature>
<protein>
    <submittedName>
        <fullName evidence="2">Cytoskeleton-associated protein</fullName>
    </submittedName>
</protein>
<evidence type="ECO:0000256" key="1">
    <source>
        <dbReference type="SAM" id="MobiDB-lite"/>
    </source>
</evidence>
<name>A0A485P6C7_LYNPA</name>
<dbReference type="GO" id="GO:0005829">
    <property type="term" value="C:cytosol"/>
    <property type="evidence" value="ECO:0007669"/>
    <property type="project" value="TreeGrafter"/>
</dbReference>
<keyword evidence="3" id="KW-1185">Reference proteome</keyword>
<dbReference type="EMBL" id="CAAGRJ010028062">
    <property type="protein sequence ID" value="VFV39898.1"/>
    <property type="molecule type" value="Genomic_DNA"/>
</dbReference>
<accession>A0A485P6C7</accession>